<keyword evidence="4 6" id="KW-0274">FAD</keyword>
<feature type="region of interest" description="Disordered" evidence="7">
    <location>
        <begin position="40"/>
        <end position="59"/>
    </location>
</feature>
<evidence type="ECO:0000313" key="9">
    <source>
        <dbReference type="Proteomes" id="UP000433788"/>
    </source>
</evidence>
<dbReference type="SUPFAM" id="SSF51730">
    <property type="entry name" value="FAD-linked oxidoreductase"/>
    <property type="match status" value="1"/>
</dbReference>
<protein>
    <recommendedName>
        <fullName evidence="6">Methylenetetrahydrofolate reductase</fullName>
    </recommendedName>
</protein>
<evidence type="ECO:0000256" key="5">
    <source>
        <dbReference type="ARBA" id="ARBA00023002"/>
    </source>
</evidence>
<dbReference type="GO" id="GO:0006555">
    <property type="term" value="P:methionine metabolic process"/>
    <property type="evidence" value="ECO:0007669"/>
    <property type="project" value="InterPro"/>
</dbReference>
<evidence type="ECO:0000256" key="6">
    <source>
        <dbReference type="RuleBase" id="RU003862"/>
    </source>
</evidence>
<dbReference type="Proteomes" id="UP000433788">
    <property type="component" value="Unassembled WGS sequence"/>
</dbReference>
<dbReference type="AlphaFoldDB" id="A0A6N7QUA7"/>
<evidence type="ECO:0000256" key="1">
    <source>
        <dbReference type="ARBA" id="ARBA00001974"/>
    </source>
</evidence>
<dbReference type="Pfam" id="PF02219">
    <property type="entry name" value="MTHFR"/>
    <property type="match status" value="1"/>
</dbReference>
<organism evidence="8 9">
    <name type="scientific">Spiribacter salilacus</name>
    <dbReference type="NCBI Taxonomy" id="2664894"/>
    <lineage>
        <taxon>Bacteria</taxon>
        <taxon>Pseudomonadati</taxon>
        <taxon>Pseudomonadota</taxon>
        <taxon>Gammaproteobacteria</taxon>
        <taxon>Chromatiales</taxon>
        <taxon>Ectothiorhodospiraceae</taxon>
        <taxon>Spiribacter</taxon>
    </lineage>
</organism>
<dbReference type="GO" id="GO:0004489">
    <property type="term" value="F:methylenetetrahydrofolate reductase [NAD(P)H] activity"/>
    <property type="evidence" value="ECO:0007669"/>
    <property type="project" value="InterPro"/>
</dbReference>
<evidence type="ECO:0000256" key="4">
    <source>
        <dbReference type="ARBA" id="ARBA00022827"/>
    </source>
</evidence>
<accession>A0A6N7QUA7</accession>
<sequence>MKTLLEAVPPELHRGPAAVDAVVAHVAAVHADFPLDGVNIPEIHEEPSRSSKGERHKPFAPRMAPRELAYVIQEQLGVPCMINRVVVTTPADQLVDWANETWERYGINQFVLVGGGLSNQAYVGPSVTQANQLLREHAAIDALRIGNICIPSRDGEVARLQAKTDAGADFFTTQILYEADDLQAVLTGLDETSGPTPDDLWVALCPARTLRNIRFLLWLGVNIPDALEAWLIEAPDEVLERSLAQIKRVWQSLSQDRAARIRPALGINLAPIGAIPTDVTVGLAKELAAI</sequence>
<keyword evidence="5 6" id="KW-0560">Oxidoreductase</keyword>
<comment type="similarity">
    <text evidence="6">Belongs to the methylenetetrahydrofolate reductase family.</text>
</comment>
<reference evidence="8 9" key="1">
    <citation type="submission" date="2019-11" db="EMBL/GenBank/DDBJ databases">
        <authorList>
            <person name="Zhang X.Y."/>
        </authorList>
    </citation>
    <scope>NUCLEOTIDE SEQUENCE [LARGE SCALE GENOMIC DNA]</scope>
    <source>
        <strain evidence="8 9">C176</strain>
    </source>
</reference>
<dbReference type="GO" id="GO:0035999">
    <property type="term" value="P:tetrahydrofolate interconversion"/>
    <property type="evidence" value="ECO:0007669"/>
    <property type="project" value="UniProtKB-UniPathway"/>
</dbReference>
<keyword evidence="9" id="KW-1185">Reference proteome</keyword>
<keyword evidence="3 6" id="KW-0285">Flavoprotein</keyword>
<proteinExistence type="inferred from homology"/>
<name>A0A6N7QUA7_9GAMM</name>
<dbReference type="UniPathway" id="UPA00193"/>
<evidence type="ECO:0000313" key="8">
    <source>
        <dbReference type="EMBL" id="MRH78953.1"/>
    </source>
</evidence>
<gene>
    <name evidence="8" type="ORF">GH984_09600</name>
</gene>
<evidence type="ECO:0000256" key="7">
    <source>
        <dbReference type="SAM" id="MobiDB-lite"/>
    </source>
</evidence>
<feature type="compositionally biased region" description="Basic and acidic residues" evidence="7">
    <location>
        <begin position="42"/>
        <end position="57"/>
    </location>
</feature>
<dbReference type="InterPro" id="IPR029041">
    <property type="entry name" value="FAD-linked_oxidoreductase-like"/>
</dbReference>
<comment type="caution">
    <text evidence="8">The sequence shown here is derived from an EMBL/GenBank/DDBJ whole genome shotgun (WGS) entry which is preliminary data.</text>
</comment>
<comment type="cofactor">
    <cofactor evidence="1 6">
        <name>FAD</name>
        <dbReference type="ChEBI" id="CHEBI:57692"/>
    </cofactor>
</comment>
<comment type="pathway">
    <text evidence="2 6">One-carbon metabolism; tetrahydrofolate interconversion.</text>
</comment>
<dbReference type="EMBL" id="WJPP01000005">
    <property type="protein sequence ID" value="MRH78953.1"/>
    <property type="molecule type" value="Genomic_DNA"/>
</dbReference>
<evidence type="ECO:0000256" key="2">
    <source>
        <dbReference type="ARBA" id="ARBA00004777"/>
    </source>
</evidence>
<dbReference type="Gene3D" id="3.20.20.220">
    <property type="match status" value="1"/>
</dbReference>
<evidence type="ECO:0000256" key="3">
    <source>
        <dbReference type="ARBA" id="ARBA00022630"/>
    </source>
</evidence>
<dbReference type="InterPro" id="IPR003171">
    <property type="entry name" value="Mehydrof_redctse-like"/>
</dbReference>
<dbReference type="RefSeq" id="WP_369692039.1">
    <property type="nucleotide sequence ID" value="NZ_WJPP01000005.1"/>
</dbReference>